<dbReference type="AlphaFoldDB" id="A0A367ZQP7"/>
<evidence type="ECO:0000313" key="1">
    <source>
        <dbReference type="EMBL" id="RCK80448.1"/>
    </source>
</evidence>
<protein>
    <recommendedName>
        <fullName evidence="3">Tetratricopeptide repeat protein</fullName>
    </recommendedName>
</protein>
<gene>
    <name evidence="1" type="ORF">OZSIB_3194</name>
</gene>
<dbReference type="EMBL" id="QOQW01000006">
    <property type="protein sequence ID" value="RCK80448.1"/>
    <property type="molecule type" value="Genomic_DNA"/>
</dbReference>
<dbReference type="Proteomes" id="UP000252355">
    <property type="component" value="Unassembled WGS sequence"/>
</dbReference>
<name>A0A367ZQP7_9BACT</name>
<dbReference type="Pfam" id="PF13432">
    <property type="entry name" value="TPR_16"/>
    <property type="match status" value="2"/>
</dbReference>
<dbReference type="SUPFAM" id="SSF48452">
    <property type="entry name" value="TPR-like"/>
    <property type="match status" value="3"/>
</dbReference>
<sequence>MPPADWISDAQARLQLATLLADDPAHQIEARSLLDRVVVDQPLNLEARSLLSDLLLRVGRAAEAAPHLDHAFAHRDRQPARRPQLAELLIRAGRLPEALVILREATTEANPPPDLLVRQAEVALWTGQLAEARAALDRLAATPGALAWQVADLEGQVALYSGDLAKAETAWTKALALLNDPTLALAKERRSSESRRLRRQLALVSSWRNQTGRAVPALEAALLDDPGDAEVRRELGRQYLRAADPASAEATVKPLTAGPSPSSTDLALWGDVCLAQGRFVDFREAYERALQSQTNGSATLALERRWADALTAAGDHARAWPIYRRLAAAAPADLDLGLALAWSLASAERYAQARQVCALLRLRHPATPRLAWLEGRIRLLEKDFAGALALGATAAAAAPAGSPEAFAAHLLQAEAWLGSGHPASAAVALAPLPLDGRLDDPHPIETLVDLHRLLDLTGQATAARQLLDALEPQRPLHPYLRLARLLAHFGERTPELEQAIARDHQTAPRHLADWGQELMRRQRLSAAEAAFRRALERQPDCLPARLGLVMLLAATERRREALHTLVPPAAHPSIISWSVCGRPACWPGTAATTKPARPTAGCGRPIPTIPWPSAKAPAWPSGTNAPTKLEPCTAATHARRPISRSVNGCSSTV</sequence>
<proteinExistence type="predicted"/>
<evidence type="ECO:0008006" key="3">
    <source>
        <dbReference type="Google" id="ProtNLM"/>
    </source>
</evidence>
<dbReference type="Gene3D" id="1.25.40.10">
    <property type="entry name" value="Tetratricopeptide repeat domain"/>
    <property type="match status" value="5"/>
</dbReference>
<dbReference type="InterPro" id="IPR011990">
    <property type="entry name" value="TPR-like_helical_dom_sf"/>
</dbReference>
<reference evidence="1 2" key="1">
    <citation type="submission" date="2018-05" db="EMBL/GenBank/DDBJ databases">
        <title>A metagenomic window into the 2 km-deep terrestrial subsurface aquifer revealed taxonomically and functionally diverse microbial community comprising novel uncultured bacterial lineages.</title>
        <authorList>
            <person name="Kadnikov V.V."/>
            <person name="Mardanov A.V."/>
            <person name="Beletsky A.V."/>
            <person name="Banks D."/>
            <person name="Pimenov N.V."/>
            <person name="Frank Y.A."/>
            <person name="Karnachuk O.V."/>
            <person name="Ravin N.V."/>
        </authorList>
    </citation>
    <scope>NUCLEOTIDE SEQUENCE [LARGE SCALE GENOMIC DNA]</scope>
    <source>
        <strain evidence="1">BY5</strain>
    </source>
</reference>
<organism evidence="1 2">
    <name type="scientific">Candidatus Ozemobacter sibiricus</name>
    <dbReference type="NCBI Taxonomy" id="2268124"/>
    <lineage>
        <taxon>Bacteria</taxon>
        <taxon>Candidatus Ozemobacteria</taxon>
        <taxon>Candidatus Ozemobacterales</taxon>
        <taxon>Candidatus Ozemobacteraceae</taxon>
        <taxon>Candidatus Ozemobacter</taxon>
    </lineage>
</organism>
<comment type="caution">
    <text evidence="1">The sequence shown here is derived from an EMBL/GenBank/DDBJ whole genome shotgun (WGS) entry which is preliminary data.</text>
</comment>
<evidence type="ECO:0000313" key="2">
    <source>
        <dbReference type="Proteomes" id="UP000252355"/>
    </source>
</evidence>
<dbReference type="Pfam" id="PF14559">
    <property type="entry name" value="TPR_19"/>
    <property type="match status" value="1"/>
</dbReference>
<accession>A0A367ZQP7</accession>